<dbReference type="InterPro" id="IPR035437">
    <property type="entry name" value="SNase_OB-fold_sf"/>
</dbReference>
<sequence length="103" mass="11440">MGEVRLLGIDAPDRSDSRPCREGFGDHVCDSAAATRAKLTMRVALRLGPVRLEPVGRDRYRRLLAVAWAGPTNLNCRMLRVPGVRYIPRYDNGGKVGRACRYG</sequence>
<dbReference type="InterPro" id="IPR016071">
    <property type="entry name" value="Staphylococal_nuclease_OB-fold"/>
</dbReference>
<protein>
    <recommendedName>
        <fullName evidence="1">TNase-like domain-containing protein</fullName>
    </recommendedName>
</protein>
<dbReference type="Gene3D" id="2.40.50.90">
    <property type="match status" value="1"/>
</dbReference>
<reference evidence="3" key="1">
    <citation type="journal article" date="2019" name="Int. J. Syst. Evol. Microbiol.">
        <title>The Global Catalogue of Microorganisms (GCM) 10K type strain sequencing project: providing services to taxonomists for standard genome sequencing and annotation.</title>
        <authorList>
            <consortium name="The Broad Institute Genomics Platform"/>
            <consortium name="The Broad Institute Genome Sequencing Center for Infectious Disease"/>
            <person name="Wu L."/>
            <person name="Ma J."/>
        </authorList>
    </citation>
    <scope>NUCLEOTIDE SEQUENCE [LARGE SCALE GENOMIC DNA]</scope>
    <source>
        <strain evidence="3">JCM 17564</strain>
    </source>
</reference>
<evidence type="ECO:0000259" key="1">
    <source>
        <dbReference type="Pfam" id="PF00565"/>
    </source>
</evidence>
<name>A0ABP7TNI2_9SPHN</name>
<gene>
    <name evidence="2" type="ORF">GCM10022281_05050</name>
</gene>
<dbReference type="SUPFAM" id="SSF50199">
    <property type="entry name" value="Staphylococcal nuclease"/>
    <property type="match status" value="1"/>
</dbReference>
<dbReference type="Proteomes" id="UP001424459">
    <property type="component" value="Unassembled WGS sequence"/>
</dbReference>
<evidence type="ECO:0000313" key="2">
    <source>
        <dbReference type="EMBL" id="GAA4028942.1"/>
    </source>
</evidence>
<keyword evidence="3" id="KW-1185">Reference proteome</keyword>
<dbReference type="EMBL" id="BAABBR010000001">
    <property type="protein sequence ID" value="GAA4028942.1"/>
    <property type="molecule type" value="Genomic_DNA"/>
</dbReference>
<accession>A0ABP7TNI2</accession>
<dbReference type="Pfam" id="PF00565">
    <property type="entry name" value="SNase"/>
    <property type="match status" value="1"/>
</dbReference>
<evidence type="ECO:0000313" key="3">
    <source>
        <dbReference type="Proteomes" id="UP001424459"/>
    </source>
</evidence>
<dbReference type="RefSeq" id="WP_344695418.1">
    <property type="nucleotide sequence ID" value="NZ_BAABBR010000001.1"/>
</dbReference>
<comment type="caution">
    <text evidence="2">The sequence shown here is derived from an EMBL/GenBank/DDBJ whole genome shotgun (WGS) entry which is preliminary data.</text>
</comment>
<organism evidence="2 3">
    <name type="scientific">Sphingomonas rosea</name>
    <dbReference type="NCBI Taxonomy" id="335605"/>
    <lineage>
        <taxon>Bacteria</taxon>
        <taxon>Pseudomonadati</taxon>
        <taxon>Pseudomonadota</taxon>
        <taxon>Alphaproteobacteria</taxon>
        <taxon>Sphingomonadales</taxon>
        <taxon>Sphingomonadaceae</taxon>
        <taxon>Sphingomonas</taxon>
    </lineage>
</organism>
<feature type="domain" description="TNase-like" evidence="1">
    <location>
        <begin position="4"/>
        <end position="80"/>
    </location>
</feature>
<proteinExistence type="predicted"/>